<accession>A0A090DBG3</accession>
<evidence type="ECO:0000313" key="1">
    <source>
        <dbReference type="EMBL" id="CDX12702.1"/>
    </source>
</evidence>
<dbReference type="Proteomes" id="UP000046373">
    <property type="component" value="Unassembled WGS sequence"/>
</dbReference>
<organism evidence="1 2">
    <name type="scientific">Mesorhizobium plurifarium</name>
    <dbReference type="NCBI Taxonomy" id="69974"/>
    <lineage>
        <taxon>Bacteria</taxon>
        <taxon>Pseudomonadati</taxon>
        <taxon>Pseudomonadota</taxon>
        <taxon>Alphaproteobacteria</taxon>
        <taxon>Hyphomicrobiales</taxon>
        <taxon>Phyllobacteriaceae</taxon>
        <taxon>Mesorhizobium</taxon>
    </lineage>
</organism>
<protein>
    <submittedName>
        <fullName evidence="1">Uncharacterized protein</fullName>
    </submittedName>
</protein>
<name>A0A090DBG3_MESPL</name>
<evidence type="ECO:0000313" key="2">
    <source>
        <dbReference type="Proteomes" id="UP000046373"/>
    </source>
</evidence>
<dbReference type="AlphaFoldDB" id="A0A090DBG3"/>
<reference evidence="1 2" key="1">
    <citation type="submission" date="2014-08" db="EMBL/GenBank/DDBJ databases">
        <authorList>
            <person name="Moulin Lionel"/>
        </authorList>
    </citation>
    <scope>NUCLEOTIDE SEQUENCE [LARGE SCALE GENOMIC DNA]</scope>
</reference>
<sequence length="89" mass="10281">MGMKSRRSDNGDLGEPSVGFQSRSFSVWTMNPHLEVLISMPMTLFFLNFINGLYRFDSWLTKCVGAPPFTPSCTHRQQKRTVQFDFRIS</sequence>
<dbReference type="EMBL" id="CCNB01000001">
    <property type="protein sequence ID" value="CDX12702.1"/>
    <property type="molecule type" value="Genomic_DNA"/>
</dbReference>
<gene>
    <name evidence="1" type="ORF">MPLDJ20_10049</name>
</gene>
<proteinExistence type="predicted"/>